<evidence type="ECO:0008006" key="4">
    <source>
        <dbReference type="Google" id="ProtNLM"/>
    </source>
</evidence>
<dbReference type="PANTHER" id="PTHR38457:SF1">
    <property type="entry name" value="REGULATOR ABRB-RELATED"/>
    <property type="match status" value="1"/>
</dbReference>
<dbReference type="Pfam" id="PF05145">
    <property type="entry name" value="AbrB"/>
    <property type="match status" value="1"/>
</dbReference>
<dbReference type="NCBIfam" id="TIGR03082">
    <property type="entry name" value="Gneg_AbrB_dup"/>
    <property type="match status" value="2"/>
</dbReference>
<keyword evidence="3" id="KW-1185">Reference proteome</keyword>
<feature type="transmembrane region" description="Helical" evidence="1">
    <location>
        <begin position="27"/>
        <end position="47"/>
    </location>
</feature>
<keyword evidence="1" id="KW-0812">Transmembrane</keyword>
<dbReference type="PANTHER" id="PTHR38457">
    <property type="entry name" value="REGULATOR ABRB-RELATED"/>
    <property type="match status" value="1"/>
</dbReference>
<dbReference type="InterPro" id="IPR007820">
    <property type="entry name" value="AbrB_fam"/>
</dbReference>
<feature type="transmembrane region" description="Helical" evidence="1">
    <location>
        <begin position="54"/>
        <end position="72"/>
    </location>
</feature>
<evidence type="ECO:0000313" key="3">
    <source>
        <dbReference type="Proteomes" id="UP000240509"/>
    </source>
</evidence>
<accession>A0A2T4U954</accession>
<feature type="transmembrane region" description="Helical" evidence="1">
    <location>
        <begin position="177"/>
        <end position="194"/>
    </location>
</feature>
<feature type="transmembrane region" description="Helical" evidence="1">
    <location>
        <begin position="319"/>
        <end position="336"/>
    </location>
</feature>
<feature type="transmembrane region" description="Helical" evidence="1">
    <location>
        <begin position="227"/>
        <end position="244"/>
    </location>
</feature>
<dbReference type="PIRSF" id="PIRSF038991">
    <property type="entry name" value="Protein_AbrB"/>
    <property type="match status" value="1"/>
</dbReference>
<sequence>MVRALVILIGGLSAGLLFDLLNVPAGWLLGSLLFGIFYGLFGTGLSYDGWPFKLALTLVGTNIGLLMDRELFNVLGLYFFPLLISLLLTFAGSLFLGWLLYRWAPELDKKTAFFCCIPGGASEIISVSGEYGADRRIVAAFHTARITFFVLLIPLAAGFGREAEALPHAAGNILPTIEQLFVFVIVITAALLLNSRLKIPAGALLYSILFGFILGEFVFYVEEVPSYIGGIGQGLIGVMVGVRFDKSTFLRLRAVGFISARIIFLFLVMGFLLALVFALLSGAPYAVSLLSIVPAGAAEMAATAFGLGLEPTLVASIQILRVICIFLALPFLLKFIQKIG</sequence>
<evidence type="ECO:0000256" key="1">
    <source>
        <dbReference type="SAM" id="Phobius"/>
    </source>
</evidence>
<feature type="transmembrane region" description="Helical" evidence="1">
    <location>
        <begin position="137"/>
        <end position="157"/>
    </location>
</feature>
<evidence type="ECO:0000313" key="2">
    <source>
        <dbReference type="EMBL" id="PTL39928.1"/>
    </source>
</evidence>
<dbReference type="GO" id="GO:0016020">
    <property type="term" value="C:membrane"/>
    <property type="evidence" value="ECO:0007669"/>
    <property type="project" value="InterPro"/>
</dbReference>
<keyword evidence="1" id="KW-1133">Transmembrane helix</keyword>
<name>A0A2T4U954_9BACI</name>
<feature type="transmembrane region" description="Helical" evidence="1">
    <location>
        <begin position="256"/>
        <end position="279"/>
    </location>
</feature>
<keyword evidence="1" id="KW-0472">Membrane</keyword>
<comment type="caution">
    <text evidence="2">The sequence shown here is derived from an EMBL/GenBank/DDBJ whole genome shotgun (WGS) entry which is preliminary data.</text>
</comment>
<dbReference type="RefSeq" id="WP_107583515.1">
    <property type="nucleotide sequence ID" value="NZ_PZJJ01000003.1"/>
</dbReference>
<reference evidence="2 3" key="1">
    <citation type="submission" date="2018-03" db="EMBL/GenBank/DDBJ databases">
        <title>Alkalicoccus saliphilus sp. nov., isolated from a mineral pool.</title>
        <authorList>
            <person name="Zhao B."/>
        </authorList>
    </citation>
    <scope>NUCLEOTIDE SEQUENCE [LARGE SCALE GENOMIC DNA]</scope>
    <source>
        <strain evidence="2 3">6AG</strain>
    </source>
</reference>
<dbReference type="InterPro" id="IPR017516">
    <property type="entry name" value="AbrB_dup"/>
</dbReference>
<proteinExistence type="predicted"/>
<feature type="transmembrane region" description="Helical" evidence="1">
    <location>
        <begin position="201"/>
        <end position="221"/>
    </location>
</feature>
<organism evidence="2 3">
    <name type="scientific">Alkalicoccus saliphilus</name>
    <dbReference type="NCBI Taxonomy" id="200989"/>
    <lineage>
        <taxon>Bacteria</taxon>
        <taxon>Bacillati</taxon>
        <taxon>Bacillota</taxon>
        <taxon>Bacilli</taxon>
        <taxon>Bacillales</taxon>
        <taxon>Bacillaceae</taxon>
        <taxon>Alkalicoccus</taxon>
    </lineage>
</organism>
<dbReference type="EMBL" id="PZJJ01000003">
    <property type="protein sequence ID" value="PTL39928.1"/>
    <property type="molecule type" value="Genomic_DNA"/>
</dbReference>
<dbReference type="Proteomes" id="UP000240509">
    <property type="component" value="Unassembled WGS sequence"/>
</dbReference>
<dbReference type="AlphaFoldDB" id="A0A2T4U954"/>
<dbReference type="GO" id="GO:0010468">
    <property type="term" value="P:regulation of gene expression"/>
    <property type="evidence" value="ECO:0007669"/>
    <property type="project" value="InterPro"/>
</dbReference>
<protein>
    <recommendedName>
        <fullName evidence="4">Ammonia monooxygenase</fullName>
    </recommendedName>
</protein>
<feature type="transmembrane region" description="Helical" evidence="1">
    <location>
        <begin position="78"/>
        <end position="101"/>
    </location>
</feature>
<gene>
    <name evidence="2" type="ORF">C6Y45_02800</name>
</gene>